<keyword evidence="3" id="KW-1185">Reference proteome</keyword>
<organism evidence="2 3">
    <name type="scientific">Elysia crispata</name>
    <name type="common">lettuce slug</name>
    <dbReference type="NCBI Taxonomy" id="231223"/>
    <lineage>
        <taxon>Eukaryota</taxon>
        <taxon>Metazoa</taxon>
        <taxon>Spiralia</taxon>
        <taxon>Lophotrochozoa</taxon>
        <taxon>Mollusca</taxon>
        <taxon>Gastropoda</taxon>
        <taxon>Heterobranchia</taxon>
        <taxon>Euthyneura</taxon>
        <taxon>Panpulmonata</taxon>
        <taxon>Sacoglossa</taxon>
        <taxon>Placobranchoidea</taxon>
        <taxon>Plakobranchidae</taxon>
        <taxon>Elysia</taxon>
    </lineage>
</organism>
<feature type="compositionally biased region" description="Low complexity" evidence="1">
    <location>
        <begin position="63"/>
        <end position="73"/>
    </location>
</feature>
<feature type="region of interest" description="Disordered" evidence="1">
    <location>
        <begin position="47"/>
        <end position="103"/>
    </location>
</feature>
<protein>
    <submittedName>
        <fullName evidence="2">Uncharacterized protein</fullName>
    </submittedName>
</protein>
<evidence type="ECO:0000313" key="3">
    <source>
        <dbReference type="Proteomes" id="UP001283361"/>
    </source>
</evidence>
<sequence>MSNNTVQARPTTDMNTESSVIHEVSQRLDTCLLVSPGTRSAADFIRSSPAVSIKSGRSEGNTSRRSGVSGSGSDAQLSFIASLRNRYQEGQEQNDGKRPIPSV</sequence>
<comment type="caution">
    <text evidence="2">The sequence shown here is derived from an EMBL/GenBank/DDBJ whole genome shotgun (WGS) entry which is preliminary data.</text>
</comment>
<reference evidence="2" key="1">
    <citation type="journal article" date="2023" name="G3 (Bethesda)">
        <title>A reference genome for the long-term kleptoplast-retaining sea slug Elysia crispata morphotype clarki.</title>
        <authorList>
            <person name="Eastman K.E."/>
            <person name="Pendleton A.L."/>
            <person name="Shaikh M.A."/>
            <person name="Suttiyut T."/>
            <person name="Ogas R."/>
            <person name="Tomko P."/>
            <person name="Gavelis G."/>
            <person name="Widhalm J.R."/>
            <person name="Wisecaver J.H."/>
        </authorList>
    </citation>
    <scope>NUCLEOTIDE SEQUENCE</scope>
    <source>
        <strain evidence="2">ECLA1</strain>
    </source>
</reference>
<dbReference type="AlphaFoldDB" id="A0AAE0Z734"/>
<gene>
    <name evidence="2" type="ORF">RRG08_015122</name>
</gene>
<accession>A0AAE0Z734</accession>
<dbReference type="Proteomes" id="UP001283361">
    <property type="component" value="Unassembled WGS sequence"/>
</dbReference>
<feature type="region of interest" description="Disordered" evidence="1">
    <location>
        <begin position="1"/>
        <end position="21"/>
    </location>
</feature>
<proteinExistence type="predicted"/>
<evidence type="ECO:0000313" key="2">
    <source>
        <dbReference type="EMBL" id="KAK3763271.1"/>
    </source>
</evidence>
<name>A0AAE0Z734_9GAST</name>
<evidence type="ECO:0000256" key="1">
    <source>
        <dbReference type="SAM" id="MobiDB-lite"/>
    </source>
</evidence>
<dbReference type="EMBL" id="JAWDGP010004575">
    <property type="protein sequence ID" value="KAK3763271.1"/>
    <property type="molecule type" value="Genomic_DNA"/>
</dbReference>
<feature type="compositionally biased region" description="Polar residues" evidence="1">
    <location>
        <begin position="1"/>
        <end position="19"/>
    </location>
</feature>
<feature type="compositionally biased region" description="Basic and acidic residues" evidence="1">
    <location>
        <begin position="86"/>
        <end position="103"/>
    </location>
</feature>